<accession>A3K1G7</accession>
<organism evidence="1 2">
    <name type="scientific">Sagittula stellata (strain ATCC 700073 / DSM 11524 / E-37)</name>
    <dbReference type="NCBI Taxonomy" id="388399"/>
    <lineage>
        <taxon>Bacteria</taxon>
        <taxon>Pseudomonadati</taxon>
        <taxon>Pseudomonadota</taxon>
        <taxon>Alphaproteobacteria</taxon>
        <taxon>Rhodobacterales</taxon>
        <taxon>Roseobacteraceae</taxon>
        <taxon>Sagittula</taxon>
    </lineage>
</organism>
<name>A3K1G7_SAGS3</name>
<gene>
    <name evidence="1" type="ORF">SSE37_03935</name>
</gene>
<dbReference type="eggNOG" id="ENOG502Z8YK">
    <property type="taxonomic scope" value="Bacteria"/>
</dbReference>
<sequence>MAQHLGDVFDGDDLQPLLHVVRDFRQILLVFLRDEHRLDATAQGREQFLLQAADGHGVAAQGNLARHRHVLADRDLRQNRHDGCHHRQTGRGTVLRRCAIRHVHVDVDLVELRRLHPDLRRNGPHVARSRIDRLLHHIAQLAGGLHPALARQLQRLDVQEVAADRGPGQPGDDTDLILFLRQPVTVLPDAKELVEVVRRNDHLLRFLLDDLRHRLAGKLGHLAFKVPDAGLPRVVADDVGQRAVLDHELGLLQTVVLGHLVQQVPLGDLKLLVLGVARQRDDLHPVEQRPGHVVAVGGGHEHHVRQVVFHFEIVVHEGRVLFGVQHLQHGRSRIATEVLPHLVDLVEQDERVRGLRLLQRLDDLAGHGADVGPAVAADLGFIAHAAQRNADELAARGLRDRLAQRRLADTRRADEAEDRAFQLLAARLHGEVLDDPLLHLLKRIVVLVEDVLRLVQVLLHARLRAPRDGQHPVEVVAHDGCLGGHGRHVAQLLELRIGLFPGFLRQLGLLDLLFEFGDFALAILAVAEFLLNGFHLLVQIVLALGLLHLALDAGLDLLLDLQDGHLPLHQAIDLLQPLADRERLKQFLLLAHFDAEVTGHEIGQLRRLGRFADGGQRLFGDVLLDLGVALELLRHGVGQGLDRGGVAGHLGQVLGLRLEEVVVVEVLDDAHAALALDQHLHGAVGQLEQLQDIRQHARLVDAGGLRIVDRGIDLAGKQDLLVVVHHLFQCTHRLFAAHEEGHDHVREHDDVAQRQHRIGWIEWLFHARVFLVLGKTAEPRIAATCAVSGQNTLHVPLDPGFQAIRAGARCVALTVTLPARFRKPGFPAKVNDETTWRRPDHPPVA</sequence>
<dbReference type="AntiFam" id="ANF00086">
    <property type="entry name" value="Shadow ORF (opposite lon)"/>
</dbReference>
<dbReference type="EMBL" id="AAYA01000004">
    <property type="protein sequence ID" value="EBA08763.1"/>
    <property type="molecule type" value="Genomic_DNA"/>
</dbReference>
<proteinExistence type="predicted"/>
<evidence type="ECO:0000313" key="2">
    <source>
        <dbReference type="Proteomes" id="UP000005713"/>
    </source>
</evidence>
<comment type="caution">
    <text evidence="1">The sequence shown here is derived from an EMBL/GenBank/DDBJ whole genome shotgun (WGS) entry which is preliminary data.</text>
</comment>
<dbReference type="Proteomes" id="UP000005713">
    <property type="component" value="Unassembled WGS sequence"/>
</dbReference>
<reference evidence="1 2" key="1">
    <citation type="submission" date="2006-06" db="EMBL/GenBank/DDBJ databases">
        <authorList>
            <person name="Moran M.A."/>
            <person name="Ferriera S."/>
            <person name="Johnson J."/>
            <person name="Kravitz S."/>
            <person name="Beeson K."/>
            <person name="Sutton G."/>
            <person name="Rogers Y.-H."/>
            <person name="Friedman R."/>
            <person name="Frazier M."/>
            <person name="Venter J.C."/>
        </authorList>
    </citation>
    <scope>NUCLEOTIDE SEQUENCE [LARGE SCALE GENOMIC DNA]</scope>
    <source>
        <strain evidence="1 2">E-37</strain>
    </source>
</reference>
<evidence type="ECO:0000313" key="1">
    <source>
        <dbReference type="EMBL" id="EBA08763.1"/>
    </source>
</evidence>
<evidence type="ECO:0008006" key="3">
    <source>
        <dbReference type="Google" id="ProtNLM"/>
    </source>
</evidence>
<keyword evidence="2" id="KW-1185">Reference proteome</keyword>
<dbReference type="AlphaFoldDB" id="A3K1G7"/>
<protein>
    <recommendedName>
        <fullName evidence="3">NAD-specific glutamate dehydrogenase</fullName>
    </recommendedName>
</protein>